<dbReference type="EMBL" id="CM023481">
    <property type="protein sequence ID" value="KAH6946249.1"/>
    <property type="molecule type" value="Genomic_DNA"/>
</dbReference>
<sequence length="198" mass="21775">MASTLFEDFTAFIYSRMARLPAAFVNYVADTEGDGKQAEPAVEDSAEQKDCHTSRRCHAQATTSTLLAALPTLPASLRPARCWRGQRDSKDLLKDPRMLHRASRQGRRCSRRTTTGCGHCPIPGHRRRPRVLQHRLSRLPGVLYGAGRLELRQLCRSVPAVLIGKKMTFGTPTHAPGACQDESSSLWPPVTCALGGGR</sequence>
<evidence type="ECO:0000313" key="2">
    <source>
        <dbReference type="Proteomes" id="UP000821845"/>
    </source>
</evidence>
<dbReference type="Proteomes" id="UP000821845">
    <property type="component" value="Chromosome 1"/>
</dbReference>
<accession>A0ACB7TJP8</accession>
<gene>
    <name evidence="1" type="ORF">HPB50_012452</name>
</gene>
<evidence type="ECO:0000313" key="1">
    <source>
        <dbReference type="EMBL" id="KAH6946249.1"/>
    </source>
</evidence>
<comment type="caution">
    <text evidence="1">The sequence shown here is derived from an EMBL/GenBank/DDBJ whole genome shotgun (WGS) entry which is preliminary data.</text>
</comment>
<name>A0ACB7TJP8_HYAAI</name>
<protein>
    <submittedName>
        <fullName evidence="1">Uncharacterized protein</fullName>
    </submittedName>
</protein>
<proteinExistence type="predicted"/>
<organism evidence="1 2">
    <name type="scientific">Hyalomma asiaticum</name>
    <name type="common">Tick</name>
    <dbReference type="NCBI Taxonomy" id="266040"/>
    <lineage>
        <taxon>Eukaryota</taxon>
        <taxon>Metazoa</taxon>
        <taxon>Ecdysozoa</taxon>
        <taxon>Arthropoda</taxon>
        <taxon>Chelicerata</taxon>
        <taxon>Arachnida</taxon>
        <taxon>Acari</taxon>
        <taxon>Parasitiformes</taxon>
        <taxon>Ixodida</taxon>
        <taxon>Ixodoidea</taxon>
        <taxon>Ixodidae</taxon>
        <taxon>Hyalomminae</taxon>
        <taxon>Hyalomma</taxon>
    </lineage>
</organism>
<keyword evidence="2" id="KW-1185">Reference proteome</keyword>
<reference evidence="1" key="1">
    <citation type="submission" date="2020-05" db="EMBL/GenBank/DDBJ databases">
        <title>Large-scale comparative analyses of tick genomes elucidate their genetic diversity and vector capacities.</title>
        <authorList>
            <person name="Jia N."/>
            <person name="Wang J."/>
            <person name="Shi W."/>
            <person name="Du L."/>
            <person name="Sun Y."/>
            <person name="Zhan W."/>
            <person name="Jiang J."/>
            <person name="Wang Q."/>
            <person name="Zhang B."/>
            <person name="Ji P."/>
            <person name="Sakyi L.B."/>
            <person name="Cui X."/>
            <person name="Yuan T."/>
            <person name="Jiang B."/>
            <person name="Yang W."/>
            <person name="Lam T.T.-Y."/>
            <person name="Chang Q."/>
            <person name="Ding S."/>
            <person name="Wang X."/>
            <person name="Zhu J."/>
            <person name="Ruan X."/>
            <person name="Zhao L."/>
            <person name="Wei J."/>
            <person name="Que T."/>
            <person name="Du C."/>
            <person name="Cheng J."/>
            <person name="Dai P."/>
            <person name="Han X."/>
            <person name="Huang E."/>
            <person name="Gao Y."/>
            <person name="Liu J."/>
            <person name="Shao H."/>
            <person name="Ye R."/>
            <person name="Li L."/>
            <person name="Wei W."/>
            <person name="Wang X."/>
            <person name="Wang C."/>
            <person name="Yang T."/>
            <person name="Huo Q."/>
            <person name="Li W."/>
            <person name="Guo W."/>
            <person name="Chen H."/>
            <person name="Zhou L."/>
            <person name="Ni X."/>
            <person name="Tian J."/>
            <person name="Zhou Y."/>
            <person name="Sheng Y."/>
            <person name="Liu T."/>
            <person name="Pan Y."/>
            <person name="Xia L."/>
            <person name="Li J."/>
            <person name="Zhao F."/>
            <person name="Cao W."/>
        </authorList>
    </citation>
    <scope>NUCLEOTIDE SEQUENCE</scope>
    <source>
        <strain evidence="1">Hyas-2018</strain>
    </source>
</reference>